<name>A0A2I1D190_ASPC2</name>
<protein>
    <submittedName>
        <fullName evidence="1">Uncharacterized protein</fullName>
    </submittedName>
</protein>
<dbReference type="Proteomes" id="UP000234254">
    <property type="component" value="Unassembled WGS sequence"/>
</dbReference>
<accession>A0A2I1D190</accession>
<dbReference type="AlphaFoldDB" id="A0A2I1D190"/>
<proteinExistence type="predicted"/>
<dbReference type="RefSeq" id="XP_024692227.1">
    <property type="nucleotide sequence ID" value="XM_024832873.1"/>
</dbReference>
<gene>
    <name evidence="1" type="ORF">P168DRAFT_166942</name>
</gene>
<dbReference type="EMBL" id="MSFM01000007">
    <property type="protein sequence ID" value="PKY03633.1"/>
    <property type="molecule type" value="Genomic_DNA"/>
</dbReference>
<evidence type="ECO:0000313" key="1">
    <source>
        <dbReference type="EMBL" id="PKY03633.1"/>
    </source>
</evidence>
<keyword evidence="2" id="KW-1185">Reference proteome</keyword>
<comment type="caution">
    <text evidence="1">The sequence shown here is derived from an EMBL/GenBank/DDBJ whole genome shotgun (WGS) entry which is preliminary data.</text>
</comment>
<dbReference type="GeneID" id="36540396"/>
<evidence type="ECO:0000313" key="2">
    <source>
        <dbReference type="Proteomes" id="UP000234254"/>
    </source>
</evidence>
<organism evidence="1 2">
    <name type="scientific">Aspergillus campestris (strain IBT 28561)</name>
    <dbReference type="NCBI Taxonomy" id="1392248"/>
    <lineage>
        <taxon>Eukaryota</taxon>
        <taxon>Fungi</taxon>
        <taxon>Dikarya</taxon>
        <taxon>Ascomycota</taxon>
        <taxon>Pezizomycotina</taxon>
        <taxon>Eurotiomycetes</taxon>
        <taxon>Eurotiomycetidae</taxon>
        <taxon>Eurotiales</taxon>
        <taxon>Aspergillaceae</taxon>
        <taxon>Aspergillus</taxon>
        <taxon>Aspergillus subgen. Circumdati</taxon>
    </lineage>
</organism>
<dbReference type="VEuPathDB" id="FungiDB:P168DRAFT_166942"/>
<reference evidence="1" key="1">
    <citation type="submission" date="2016-12" db="EMBL/GenBank/DDBJ databases">
        <title>The genomes of Aspergillus section Nigri reveals drivers in fungal speciation.</title>
        <authorList>
            <consortium name="DOE Joint Genome Institute"/>
            <person name="Vesth T.C."/>
            <person name="Nybo J."/>
            <person name="Theobald S."/>
            <person name="Brandl J."/>
            <person name="Frisvad J.C."/>
            <person name="Nielsen K.F."/>
            <person name="Lyhne E.K."/>
            <person name="Kogle M.E."/>
            <person name="Kuo A."/>
            <person name="Riley R."/>
            <person name="Clum A."/>
            <person name="Nolan M."/>
            <person name="Lipzen A."/>
            <person name="Salamov A."/>
            <person name="Henrissat B."/>
            <person name="Wiebenga A."/>
            <person name="De vries R.P."/>
            <person name="Grigoriev I.V."/>
            <person name="Mortensen U.H."/>
            <person name="Andersen M.R."/>
            <person name="Baker S.E."/>
        </authorList>
    </citation>
    <scope>NUCLEOTIDE SEQUENCE</scope>
    <source>
        <strain evidence="1">IBT 28561</strain>
    </source>
</reference>
<sequence length="61" mass="7421">MYERRFASILFFWLFCGLAGVAFLERDFFSLFTYFLFRGYLDLICEEYDLYWVLSRATSPC</sequence>